<evidence type="ECO:0000313" key="2">
    <source>
        <dbReference type="Proteomes" id="UP000199749"/>
    </source>
</evidence>
<gene>
    <name evidence="1" type="ORF">CG419_00915</name>
</gene>
<protein>
    <recommendedName>
        <fullName evidence="3">WxL domain-containing protein</fullName>
    </recommendedName>
</protein>
<dbReference type="EMBL" id="CP022474">
    <property type="protein sequence ID" value="ASN59279.1"/>
    <property type="molecule type" value="Genomic_DNA"/>
</dbReference>
<organism evidence="1 2">
    <name type="scientific">Latilactobacillus curvatus</name>
    <name type="common">Lactobacillus curvatus</name>
    <dbReference type="NCBI Taxonomy" id="28038"/>
    <lineage>
        <taxon>Bacteria</taxon>
        <taxon>Bacillati</taxon>
        <taxon>Bacillota</taxon>
        <taxon>Bacilli</taxon>
        <taxon>Lactobacillales</taxon>
        <taxon>Lactobacillaceae</taxon>
        <taxon>Latilactobacillus</taxon>
    </lineage>
</organism>
<accession>A0AAC9XZI4</accession>
<dbReference type="RefSeq" id="WP_089556220.1">
    <property type="nucleotide sequence ID" value="NZ_CP022474.1"/>
</dbReference>
<evidence type="ECO:0000313" key="1">
    <source>
        <dbReference type="EMBL" id="ASN59279.1"/>
    </source>
</evidence>
<name>A0AAC9XZI4_LATCU</name>
<sequence>MKKKNRQWIFLGVILGCLLLIGVGEGHSSQAANVPKHHVRLDSQYPLGGASNFMMVAGNQFIQGRESFSGRIMANSIQLKTAEVGSPGFNGSLLGGSSKYDDYFKHLENPAVIINDFNKTDASDIKTVSKHLQNMWQTTELVTPGLSNNTQFATDTTEQAAADHFKNDIPASDFTNLWKTKSVAGTSSRLKELKQYTDNGINKYETSEHPVDGEYSLQQNIQDISQTFANLTTGTKEFWSSASYIKRINPRYFEDQDSEIADVVVEISVKDTLQSNSGVKPVVAIAIDRKKMTDINQNIKRMNLVFNFSNHFYTDGKLDPEKMPYIILNYRGFGQDGFKFNPGDGFFIGDEHHRCFGVVDELGKETKTAGEYYVRSIATEVGADNAEDWGNPSALNFGSRIIDNFVDAYDENNYPESFKQADQDKAGLTEETAAVSYTNRSGGTMLFGTILIPHGSYFAGERSYGLYVGGVVAANNITLDNAPISPNHDKAVFGQGHDFPGIQVPEIRSVTLADPGAKNAQSVKSNGHAQFNYADGTLHAVPQYGITGQVDLVNPPDSFGLYYRVNADQNAVWQPAITDSQLHLSESFMAQLINASQNQTGNPITTEQGLHCDVMRTSDIEFALSEKAASAPIANDDLNPIAKFQFKLTLNGAVEVGIPKTITFDDEILGQSRGGTNRTIALNEVPSVQLKVADTGTPKAPKVVVCNPLCSHFDLQLGYLGINQRPNNPFYMQESFKYRLNDSDAKALTNESPDNQWIDGILQRPISEQDLTSYGTTVGWKQSQLQLSLPYNDAYQIGPYNADLKWQLVI</sequence>
<proteinExistence type="predicted"/>
<dbReference type="Proteomes" id="UP000199749">
    <property type="component" value="Chromosome"/>
</dbReference>
<reference evidence="1 2" key="1">
    <citation type="submission" date="2017-07" db="EMBL/GenBank/DDBJ databases">
        <title>Lactobacillus curvatus MRS6 whole genome.</title>
        <authorList>
            <person name="Jans C."/>
            <person name="Lagler S."/>
            <person name="Lacroix C."/>
            <person name="Meile L."/>
            <person name="Stevens M.J.A."/>
        </authorList>
    </citation>
    <scope>NUCLEOTIDE SEQUENCE [LARGE SCALE GENOMIC DNA]</scope>
    <source>
        <strain evidence="1 2">MRS6</strain>
    </source>
</reference>
<evidence type="ECO:0008006" key="3">
    <source>
        <dbReference type="Google" id="ProtNLM"/>
    </source>
</evidence>
<dbReference type="AlphaFoldDB" id="A0AAC9XZI4"/>
<dbReference type="PROSITE" id="PS51257">
    <property type="entry name" value="PROKAR_LIPOPROTEIN"/>
    <property type="match status" value="1"/>
</dbReference>